<dbReference type="EMBL" id="KZ772678">
    <property type="protein sequence ID" value="PTQ48024.1"/>
    <property type="molecule type" value="Genomic_DNA"/>
</dbReference>
<keyword evidence="2" id="KW-1185">Reference proteome</keyword>
<gene>
    <name evidence="1" type="ORF">MARPO_0006s0063</name>
</gene>
<evidence type="ECO:0000313" key="1">
    <source>
        <dbReference type="EMBL" id="PTQ48024.1"/>
    </source>
</evidence>
<dbReference type="Proteomes" id="UP000244005">
    <property type="component" value="Unassembled WGS sequence"/>
</dbReference>
<sequence>MVSRMHSTKHYERARYGKDGSTIVNEEQIPLLGLVGAARSCGFHIFPGSTRSIYSAFLNDARQPPNRDLQLLHERHTWSPVCKTSLAFTVTFLAPVPHHLPIPFRPRFPYHITRIDNLVHTTTLTTSRP</sequence>
<dbReference type="Gramene" id="Mp3g05930.1">
    <property type="protein sequence ID" value="Mp3g05930.1.cds1"/>
    <property type="gene ID" value="Mp3g05930"/>
</dbReference>
<evidence type="ECO:0000313" key="2">
    <source>
        <dbReference type="Proteomes" id="UP000244005"/>
    </source>
</evidence>
<accession>A0A2R6XPJ1</accession>
<proteinExistence type="predicted"/>
<dbReference type="AlphaFoldDB" id="A0A2R6XPJ1"/>
<name>A0A2R6XPJ1_MARPO</name>
<organism evidence="1 2">
    <name type="scientific">Marchantia polymorpha</name>
    <name type="common">Common liverwort</name>
    <name type="synonym">Marchantia aquatica</name>
    <dbReference type="NCBI Taxonomy" id="3197"/>
    <lineage>
        <taxon>Eukaryota</taxon>
        <taxon>Viridiplantae</taxon>
        <taxon>Streptophyta</taxon>
        <taxon>Embryophyta</taxon>
        <taxon>Marchantiophyta</taxon>
        <taxon>Marchantiopsida</taxon>
        <taxon>Marchantiidae</taxon>
        <taxon>Marchantiales</taxon>
        <taxon>Marchantiaceae</taxon>
        <taxon>Marchantia</taxon>
    </lineage>
</organism>
<protein>
    <submittedName>
        <fullName evidence="1">Uncharacterized protein</fullName>
    </submittedName>
</protein>
<reference evidence="2" key="1">
    <citation type="journal article" date="2017" name="Cell">
        <title>Insights into land plant evolution garnered from the Marchantia polymorpha genome.</title>
        <authorList>
            <person name="Bowman J.L."/>
            <person name="Kohchi T."/>
            <person name="Yamato K.T."/>
            <person name="Jenkins J."/>
            <person name="Shu S."/>
            <person name="Ishizaki K."/>
            <person name="Yamaoka S."/>
            <person name="Nishihama R."/>
            <person name="Nakamura Y."/>
            <person name="Berger F."/>
            <person name="Adam C."/>
            <person name="Aki S.S."/>
            <person name="Althoff F."/>
            <person name="Araki T."/>
            <person name="Arteaga-Vazquez M.A."/>
            <person name="Balasubrmanian S."/>
            <person name="Barry K."/>
            <person name="Bauer D."/>
            <person name="Boehm C.R."/>
            <person name="Briginshaw L."/>
            <person name="Caballero-Perez J."/>
            <person name="Catarino B."/>
            <person name="Chen F."/>
            <person name="Chiyoda S."/>
            <person name="Chovatia M."/>
            <person name="Davies K.M."/>
            <person name="Delmans M."/>
            <person name="Demura T."/>
            <person name="Dierschke T."/>
            <person name="Dolan L."/>
            <person name="Dorantes-Acosta A.E."/>
            <person name="Eklund D.M."/>
            <person name="Florent S.N."/>
            <person name="Flores-Sandoval E."/>
            <person name="Fujiyama A."/>
            <person name="Fukuzawa H."/>
            <person name="Galik B."/>
            <person name="Grimanelli D."/>
            <person name="Grimwood J."/>
            <person name="Grossniklaus U."/>
            <person name="Hamada T."/>
            <person name="Haseloff J."/>
            <person name="Hetherington A.J."/>
            <person name="Higo A."/>
            <person name="Hirakawa Y."/>
            <person name="Hundley H.N."/>
            <person name="Ikeda Y."/>
            <person name="Inoue K."/>
            <person name="Inoue S.I."/>
            <person name="Ishida S."/>
            <person name="Jia Q."/>
            <person name="Kakita M."/>
            <person name="Kanazawa T."/>
            <person name="Kawai Y."/>
            <person name="Kawashima T."/>
            <person name="Kennedy M."/>
            <person name="Kinose K."/>
            <person name="Kinoshita T."/>
            <person name="Kohara Y."/>
            <person name="Koide E."/>
            <person name="Komatsu K."/>
            <person name="Kopischke S."/>
            <person name="Kubo M."/>
            <person name="Kyozuka J."/>
            <person name="Lagercrantz U."/>
            <person name="Lin S.S."/>
            <person name="Lindquist E."/>
            <person name="Lipzen A.M."/>
            <person name="Lu C.W."/>
            <person name="De Luna E."/>
            <person name="Martienssen R.A."/>
            <person name="Minamino N."/>
            <person name="Mizutani M."/>
            <person name="Mizutani M."/>
            <person name="Mochizuki N."/>
            <person name="Monte I."/>
            <person name="Mosher R."/>
            <person name="Nagasaki H."/>
            <person name="Nakagami H."/>
            <person name="Naramoto S."/>
            <person name="Nishitani K."/>
            <person name="Ohtani M."/>
            <person name="Okamoto T."/>
            <person name="Okumura M."/>
            <person name="Phillips J."/>
            <person name="Pollak B."/>
            <person name="Reinders A."/>
            <person name="Rovekamp M."/>
            <person name="Sano R."/>
            <person name="Sawa S."/>
            <person name="Schmid M.W."/>
            <person name="Shirakawa M."/>
            <person name="Solano R."/>
            <person name="Spunde A."/>
            <person name="Suetsugu N."/>
            <person name="Sugano S."/>
            <person name="Sugiyama A."/>
            <person name="Sun R."/>
            <person name="Suzuki Y."/>
            <person name="Takenaka M."/>
            <person name="Takezawa D."/>
            <person name="Tomogane H."/>
            <person name="Tsuzuki M."/>
            <person name="Ueda T."/>
            <person name="Umeda M."/>
            <person name="Ward J.M."/>
            <person name="Watanabe Y."/>
            <person name="Yazaki K."/>
            <person name="Yokoyama R."/>
            <person name="Yoshitake Y."/>
            <person name="Yotsui I."/>
            <person name="Zachgo S."/>
            <person name="Schmutz J."/>
        </authorList>
    </citation>
    <scope>NUCLEOTIDE SEQUENCE [LARGE SCALE GENOMIC DNA]</scope>
    <source>
        <strain evidence="2">Tak-1</strain>
    </source>
</reference>